<gene>
    <name evidence="1" type="ORF">FBZ96_106610</name>
</gene>
<evidence type="ECO:0000313" key="1">
    <source>
        <dbReference type="EMBL" id="TWA97551.1"/>
    </source>
</evidence>
<accession>A0A560DKB3</accession>
<dbReference type="Proteomes" id="UP000319949">
    <property type="component" value="Unassembled WGS sequence"/>
</dbReference>
<proteinExistence type="predicted"/>
<organism evidence="1 2">
    <name type="scientific">Bradyrhizobium stylosanthis</name>
    <dbReference type="NCBI Taxonomy" id="1803665"/>
    <lineage>
        <taxon>Bacteria</taxon>
        <taxon>Pseudomonadati</taxon>
        <taxon>Pseudomonadota</taxon>
        <taxon>Alphaproteobacteria</taxon>
        <taxon>Hyphomicrobiales</taxon>
        <taxon>Nitrobacteraceae</taxon>
        <taxon>Bradyrhizobium</taxon>
    </lineage>
</organism>
<dbReference type="AlphaFoldDB" id="A0A560DKB3"/>
<sequence length="65" mass="7160">MNPDLFDQTADELWDLKLSAIVSIKAIDDKERGALEATILRKYGKAVSLKGTTDQVRDALIAAKK</sequence>
<comment type="caution">
    <text evidence="1">The sequence shown here is derived from an EMBL/GenBank/DDBJ whole genome shotgun (WGS) entry which is preliminary data.</text>
</comment>
<evidence type="ECO:0000313" key="2">
    <source>
        <dbReference type="Proteomes" id="UP000319949"/>
    </source>
</evidence>
<dbReference type="EMBL" id="VITK01000006">
    <property type="protein sequence ID" value="TWA97551.1"/>
    <property type="molecule type" value="Genomic_DNA"/>
</dbReference>
<reference evidence="1 2" key="1">
    <citation type="submission" date="2019-06" db="EMBL/GenBank/DDBJ databases">
        <title>Genomic Encyclopedia of Type Strains, Phase IV (KMG-V): Genome sequencing to study the core and pangenomes of soil and plant-associated prokaryotes.</title>
        <authorList>
            <person name="Whitman W."/>
        </authorList>
    </citation>
    <scope>NUCLEOTIDE SEQUENCE [LARGE SCALE GENOMIC DNA]</scope>
    <source>
        <strain evidence="1 2">BR 510</strain>
    </source>
</reference>
<name>A0A560DKB3_9BRAD</name>
<protein>
    <submittedName>
        <fullName evidence="1">Uncharacterized protein</fullName>
    </submittedName>
</protein>
<keyword evidence="2" id="KW-1185">Reference proteome</keyword>